<dbReference type="InterPro" id="IPR003661">
    <property type="entry name" value="HisK_dim/P_dom"/>
</dbReference>
<dbReference type="Pfam" id="PF13426">
    <property type="entry name" value="PAS_9"/>
    <property type="match status" value="1"/>
</dbReference>
<keyword evidence="9" id="KW-0472">Membrane</keyword>
<reference evidence="14 15" key="1">
    <citation type="submission" date="2019-07" db="EMBL/GenBank/DDBJ databases">
        <title>Whole genome shotgun sequence of Skermanella aerolata NBRC 106429.</title>
        <authorList>
            <person name="Hosoyama A."/>
            <person name="Uohara A."/>
            <person name="Ohji S."/>
            <person name="Ichikawa N."/>
        </authorList>
    </citation>
    <scope>NUCLEOTIDE SEQUENCE [LARGE SCALE GENOMIC DNA]</scope>
    <source>
        <strain evidence="14 15">NBRC 106429</strain>
    </source>
</reference>
<evidence type="ECO:0000256" key="4">
    <source>
        <dbReference type="ARBA" id="ARBA00022553"/>
    </source>
</evidence>
<keyword evidence="7" id="KW-0418">Kinase</keyword>
<evidence type="ECO:0000256" key="8">
    <source>
        <dbReference type="ARBA" id="ARBA00022989"/>
    </source>
</evidence>
<feature type="domain" description="Histidine kinase" evidence="10">
    <location>
        <begin position="587"/>
        <end position="802"/>
    </location>
</feature>
<dbReference type="InterPro" id="IPR036890">
    <property type="entry name" value="HATPase_C_sf"/>
</dbReference>
<dbReference type="Gene3D" id="3.30.565.10">
    <property type="entry name" value="Histidine kinase-like ATPase, C-terminal domain"/>
    <property type="match status" value="1"/>
</dbReference>
<dbReference type="PANTHER" id="PTHR43304:SF1">
    <property type="entry name" value="PAC DOMAIN-CONTAINING PROTEIN"/>
    <property type="match status" value="1"/>
</dbReference>
<dbReference type="Gene3D" id="1.10.287.130">
    <property type="match status" value="1"/>
</dbReference>
<dbReference type="SMART" id="SM00388">
    <property type="entry name" value="HisKA"/>
    <property type="match status" value="1"/>
</dbReference>
<dbReference type="PROSITE" id="PS50112">
    <property type="entry name" value="PAS"/>
    <property type="match status" value="2"/>
</dbReference>
<dbReference type="CDD" id="cd00082">
    <property type="entry name" value="HisKA"/>
    <property type="match status" value="1"/>
</dbReference>
<dbReference type="PROSITE" id="PS50839">
    <property type="entry name" value="CHASE"/>
    <property type="match status" value="1"/>
</dbReference>
<dbReference type="InterPro" id="IPR036097">
    <property type="entry name" value="HisK_dim/P_sf"/>
</dbReference>
<comment type="catalytic activity">
    <reaction evidence="1">
        <text>ATP + protein L-histidine = ADP + protein N-phospho-L-histidine.</text>
        <dbReference type="EC" id="2.7.13.3"/>
    </reaction>
</comment>
<dbReference type="InterPro" id="IPR052162">
    <property type="entry name" value="Sensor_kinase/Photoreceptor"/>
</dbReference>
<keyword evidence="4" id="KW-0597">Phosphoprotein</keyword>
<dbReference type="OrthoDB" id="7313492at2"/>
<evidence type="ECO:0000256" key="7">
    <source>
        <dbReference type="ARBA" id="ARBA00022777"/>
    </source>
</evidence>
<dbReference type="Pfam" id="PF00512">
    <property type="entry name" value="HisKA"/>
    <property type="match status" value="1"/>
</dbReference>
<evidence type="ECO:0000259" key="11">
    <source>
        <dbReference type="PROSITE" id="PS50112"/>
    </source>
</evidence>
<dbReference type="InterPro" id="IPR000700">
    <property type="entry name" value="PAS-assoc_C"/>
</dbReference>
<dbReference type="PROSITE" id="PS50113">
    <property type="entry name" value="PAC"/>
    <property type="match status" value="2"/>
</dbReference>
<dbReference type="FunFam" id="3.30.565.10:FF:000006">
    <property type="entry name" value="Sensor histidine kinase WalK"/>
    <property type="match status" value="1"/>
</dbReference>
<dbReference type="InterPro" id="IPR005467">
    <property type="entry name" value="His_kinase_dom"/>
</dbReference>
<comment type="subcellular location">
    <subcellularLocation>
        <location evidence="2">Membrane</location>
    </subcellularLocation>
</comment>
<dbReference type="SUPFAM" id="SSF47384">
    <property type="entry name" value="Homodimeric domain of signal transducing histidine kinase"/>
    <property type="match status" value="1"/>
</dbReference>
<dbReference type="Pfam" id="PF02518">
    <property type="entry name" value="HATPase_c"/>
    <property type="match status" value="1"/>
</dbReference>
<dbReference type="EC" id="2.7.13.3" evidence="3"/>
<dbReference type="InterPro" id="IPR035965">
    <property type="entry name" value="PAS-like_dom_sf"/>
</dbReference>
<dbReference type="PROSITE" id="PS50109">
    <property type="entry name" value="HIS_KIN"/>
    <property type="match status" value="1"/>
</dbReference>
<feature type="domain" description="CHASE" evidence="13">
    <location>
        <begin position="114"/>
        <end position="259"/>
    </location>
</feature>
<keyword evidence="15" id="KW-1185">Reference proteome</keyword>
<dbReference type="Pfam" id="PF03924">
    <property type="entry name" value="CHASE"/>
    <property type="match status" value="1"/>
</dbReference>
<protein>
    <recommendedName>
        <fullName evidence="3">histidine kinase</fullName>
        <ecNumber evidence="3">2.7.13.3</ecNumber>
    </recommendedName>
</protein>
<dbReference type="Proteomes" id="UP000321523">
    <property type="component" value="Unassembled WGS sequence"/>
</dbReference>
<accession>A0A512DX21</accession>
<evidence type="ECO:0000256" key="9">
    <source>
        <dbReference type="ARBA" id="ARBA00023136"/>
    </source>
</evidence>
<dbReference type="NCBIfam" id="TIGR00229">
    <property type="entry name" value="sensory_box"/>
    <property type="match status" value="2"/>
</dbReference>
<keyword evidence="8" id="KW-1133">Transmembrane helix</keyword>
<feature type="domain" description="PAS" evidence="11">
    <location>
        <begin position="318"/>
        <end position="370"/>
    </location>
</feature>
<dbReference type="Gene3D" id="3.30.450.20">
    <property type="entry name" value="PAS domain"/>
    <property type="match status" value="2"/>
</dbReference>
<dbReference type="InterPro" id="IPR000014">
    <property type="entry name" value="PAS"/>
</dbReference>
<dbReference type="SUPFAM" id="SSF55874">
    <property type="entry name" value="ATPase domain of HSP90 chaperone/DNA topoisomerase II/histidine kinase"/>
    <property type="match status" value="1"/>
</dbReference>
<gene>
    <name evidence="14" type="ORF">SAE02_48880</name>
</gene>
<dbReference type="Pfam" id="PF08447">
    <property type="entry name" value="PAS_3"/>
    <property type="match status" value="1"/>
</dbReference>
<dbReference type="GO" id="GO:0016020">
    <property type="term" value="C:membrane"/>
    <property type="evidence" value="ECO:0007669"/>
    <property type="project" value="UniProtKB-SubCell"/>
</dbReference>
<dbReference type="InterPro" id="IPR013655">
    <property type="entry name" value="PAS_fold_3"/>
</dbReference>
<sequence length="819" mass="88747">MKPGWWQRLMPAIAAVVVIAVVLGGVVVLDASEGRRYAEQNVATVTEHAAATRARIEQALNARLFLVRSLVALVRSNPELTQTEFEDAAGAAAEGVPGVRGLALARNAVATHFYPLAGNEQAIGHDLLADPNRRGAILEVIGKRRFLIQGPLSLLQGGEAIIGRLPVILPDAASPPDAGSGNRAGAGKVWGLAVIIVDVSTVFREAGLADGSDTAIEFAMRGRDGLGASGEVFLGRPDLFADGPVLTDIVLPNGTWQLGAIPRGGWPQGAPYATTLRVLGAMLAAVCGFAAWRLVRDPVHLRREVAAARENILVGERRQSLLVDSVEDYAIYMLAPDGTVESWSNGARRIKGYAAEEVIGQSYSLFFPSDATGGMPEAEISVAREQGRYAVERWHRRKDGTRFLGTTTIAAIREGEAGRLLGFSVVTHDLSQRIEIESSLRESNRRFLDIVGMAGEFIWETDVDGRYTFVSDRVHAVLGHSPAELLHCPMVDLMAPEDGARMTALLRSAPGTAKAFHHEEFRCIAQDGRTVWLWGSGIPIRHADGRFTGFRGASQDITNQKEIENRLRRTVEKLERSNVELARFAEVAAHDLQEPLRIMVSYAHLLSRRYKGQLDADADDFIGFIVDSSVRMKSLIQDLLRYSLIDRSDPPVALADTAACIAEAVEGLAEALQACGGRIDMPSMAPQLPADPRQVTEIFRNLFSNAIEYRSPDRNPVIRVDVRPVGTAWEFTVSDNGIGIEAQYFDRIFLVFERLHTQRAHPGTGVGLAIVKKIVERHGGAMAVSSELGQGTAFSFTLPAAAAEDHGARAKLAEVSTAL</sequence>
<dbReference type="InterPro" id="IPR003594">
    <property type="entry name" value="HATPase_dom"/>
</dbReference>
<dbReference type="SMART" id="SM01079">
    <property type="entry name" value="CHASE"/>
    <property type="match status" value="1"/>
</dbReference>
<dbReference type="SUPFAM" id="SSF55785">
    <property type="entry name" value="PYP-like sensor domain (PAS domain)"/>
    <property type="match status" value="2"/>
</dbReference>
<dbReference type="InterPro" id="IPR042240">
    <property type="entry name" value="CHASE_sf"/>
</dbReference>
<dbReference type="SMART" id="SM00091">
    <property type="entry name" value="PAS"/>
    <property type="match status" value="2"/>
</dbReference>
<dbReference type="CDD" id="cd00130">
    <property type="entry name" value="PAS"/>
    <property type="match status" value="2"/>
</dbReference>
<name>A0A512DX21_9PROT</name>
<evidence type="ECO:0000259" key="13">
    <source>
        <dbReference type="PROSITE" id="PS50839"/>
    </source>
</evidence>
<dbReference type="InterPro" id="IPR001610">
    <property type="entry name" value="PAC"/>
</dbReference>
<evidence type="ECO:0000256" key="5">
    <source>
        <dbReference type="ARBA" id="ARBA00022679"/>
    </source>
</evidence>
<dbReference type="PANTHER" id="PTHR43304">
    <property type="entry name" value="PHYTOCHROME-LIKE PROTEIN CPH1"/>
    <property type="match status" value="1"/>
</dbReference>
<feature type="domain" description="PAC" evidence="12">
    <location>
        <begin position="517"/>
        <end position="569"/>
    </location>
</feature>
<evidence type="ECO:0000256" key="3">
    <source>
        <dbReference type="ARBA" id="ARBA00012438"/>
    </source>
</evidence>
<keyword evidence="6" id="KW-0812">Transmembrane</keyword>
<dbReference type="InterPro" id="IPR004358">
    <property type="entry name" value="Sig_transdc_His_kin-like_C"/>
</dbReference>
<evidence type="ECO:0000259" key="10">
    <source>
        <dbReference type="PROSITE" id="PS50109"/>
    </source>
</evidence>
<feature type="domain" description="PAC" evidence="12">
    <location>
        <begin position="389"/>
        <end position="442"/>
    </location>
</feature>
<evidence type="ECO:0000256" key="1">
    <source>
        <dbReference type="ARBA" id="ARBA00000085"/>
    </source>
</evidence>
<evidence type="ECO:0000259" key="12">
    <source>
        <dbReference type="PROSITE" id="PS50113"/>
    </source>
</evidence>
<dbReference type="PRINTS" id="PR00344">
    <property type="entry name" value="BCTRLSENSOR"/>
</dbReference>
<evidence type="ECO:0000256" key="6">
    <source>
        <dbReference type="ARBA" id="ARBA00022692"/>
    </source>
</evidence>
<organism evidence="14 15">
    <name type="scientific">Skermanella aerolata</name>
    <dbReference type="NCBI Taxonomy" id="393310"/>
    <lineage>
        <taxon>Bacteria</taxon>
        <taxon>Pseudomonadati</taxon>
        <taxon>Pseudomonadota</taxon>
        <taxon>Alphaproteobacteria</taxon>
        <taxon>Rhodospirillales</taxon>
        <taxon>Azospirillaceae</taxon>
        <taxon>Skermanella</taxon>
    </lineage>
</organism>
<proteinExistence type="predicted"/>
<comment type="caution">
    <text evidence="14">The sequence shown here is derived from an EMBL/GenBank/DDBJ whole genome shotgun (WGS) entry which is preliminary data.</text>
</comment>
<dbReference type="Gene3D" id="3.30.450.350">
    <property type="entry name" value="CHASE domain"/>
    <property type="match status" value="1"/>
</dbReference>
<feature type="domain" description="PAS" evidence="11">
    <location>
        <begin position="443"/>
        <end position="509"/>
    </location>
</feature>
<evidence type="ECO:0000313" key="14">
    <source>
        <dbReference type="EMBL" id="GEO40740.1"/>
    </source>
</evidence>
<evidence type="ECO:0000256" key="2">
    <source>
        <dbReference type="ARBA" id="ARBA00004370"/>
    </source>
</evidence>
<dbReference type="EMBL" id="BJYZ01000023">
    <property type="protein sequence ID" value="GEO40740.1"/>
    <property type="molecule type" value="Genomic_DNA"/>
</dbReference>
<keyword evidence="5" id="KW-0808">Transferase</keyword>
<dbReference type="GO" id="GO:0000155">
    <property type="term" value="F:phosphorelay sensor kinase activity"/>
    <property type="evidence" value="ECO:0007669"/>
    <property type="project" value="InterPro"/>
</dbReference>
<dbReference type="AlphaFoldDB" id="A0A512DX21"/>
<dbReference type="SMART" id="SM00086">
    <property type="entry name" value="PAC"/>
    <property type="match status" value="2"/>
</dbReference>
<dbReference type="SMART" id="SM00387">
    <property type="entry name" value="HATPase_c"/>
    <property type="match status" value="1"/>
</dbReference>
<dbReference type="InterPro" id="IPR006189">
    <property type="entry name" value="CHASE_dom"/>
</dbReference>
<evidence type="ECO:0000313" key="15">
    <source>
        <dbReference type="Proteomes" id="UP000321523"/>
    </source>
</evidence>